<dbReference type="EMBL" id="FMMM01000016">
    <property type="protein sequence ID" value="SCQ18325.1"/>
    <property type="molecule type" value="Genomic_DNA"/>
</dbReference>
<sequence length="46" mass="5560">MFIGHIGIYASNKDVIRRKSTLFFFEISTNNKDRVFQNYCIQFRIK</sequence>
<evidence type="ECO:0000313" key="2">
    <source>
        <dbReference type="Proteomes" id="UP000182057"/>
    </source>
</evidence>
<evidence type="ECO:0000313" key="1">
    <source>
        <dbReference type="EMBL" id="SCQ18325.1"/>
    </source>
</evidence>
<name>A0A1D3UCQ7_TANFO</name>
<proteinExistence type="predicted"/>
<dbReference type="AlphaFoldDB" id="A0A1D3UCQ7"/>
<dbReference type="Proteomes" id="UP000182057">
    <property type="component" value="Unassembled WGS sequence"/>
</dbReference>
<accession>A0A1D3UCQ7</accession>
<gene>
    <name evidence="1" type="ORF">TFUB20_00314</name>
</gene>
<protein>
    <submittedName>
        <fullName evidence="1">Uncharacterized protein</fullName>
    </submittedName>
</protein>
<organism evidence="1 2">
    <name type="scientific">Tannerella forsythia</name>
    <name type="common">Bacteroides forsythus</name>
    <dbReference type="NCBI Taxonomy" id="28112"/>
    <lineage>
        <taxon>Bacteria</taxon>
        <taxon>Pseudomonadati</taxon>
        <taxon>Bacteroidota</taxon>
        <taxon>Bacteroidia</taxon>
        <taxon>Bacteroidales</taxon>
        <taxon>Tannerellaceae</taxon>
        <taxon>Tannerella</taxon>
    </lineage>
</organism>
<reference evidence="1 2" key="1">
    <citation type="submission" date="2016-09" db="EMBL/GenBank/DDBJ databases">
        <authorList>
            <person name="Capua I."/>
            <person name="De Benedictis P."/>
            <person name="Joannis T."/>
            <person name="Lombin L.H."/>
            <person name="Cattoli G."/>
        </authorList>
    </citation>
    <scope>NUCLEOTIDE SEQUENCE [LARGE SCALE GENOMIC DNA]</scope>
    <source>
        <strain evidence="1 2">UB20</strain>
    </source>
</reference>